<keyword evidence="1" id="KW-0597">Phosphoprotein</keyword>
<evidence type="ECO:0000313" key="6">
    <source>
        <dbReference type="EMBL" id="AZN42278.1"/>
    </source>
</evidence>
<proteinExistence type="predicted"/>
<accession>A0A3S9A942</accession>
<dbReference type="InterPro" id="IPR039506">
    <property type="entry name" value="SPOB_a"/>
</dbReference>
<dbReference type="GO" id="GO:0000155">
    <property type="term" value="F:phosphorelay sensor kinase activity"/>
    <property type="evidence" value="ECO:0007669"/>
    <property type="project" value="InterPro"/>
</dbReference>
<organism evidence="6 7">
    <name type="scientific">Paenibacillus albus</name>
    <dbReference type="NCBI Taxonomy" id="2495582"/>
    <lineage>
        <taxon>Bacteria</taxon>
        <taxon>Bacillati</taxon>
        <taxon>Bacillota</taxon>
        <taxon>Bacilli</taxon>
        <taxon>Bacillales</taxon>
        <taxon>Paenibacillaceae</taxon>
        <taxon>Paenibacillus</taxon>
    </lineage>
</organism>
<evidence type="ECO:0000256" key="1">
    <source>
        <dbReference type="ARBA" id="ARBA00022553"/>
    </source>
</evidence>
<reference evidence="7" key="1">
    <citation type="submission" date="2018-12" db="EMBL/GenBank/DDBJ databases">
        <title>Genome sequence of Peanibacillus sp.</title>
        <authorList>
            <person name="Subramani G."/>
            <person name="Srinivasan S."/>
            <person name="Kim M.K."/>
        </authorList>
    </citation>
    <scope>NUCLEOTIDE SEQUENCE [LARGE SCALE GENOMIC DNA]</scope>
    <source>
        <strain evidence="7">18JY67-1</strain>
    </source>
</reference>
<evidence type="ECO:0000256" key="4">
    <source>
        <dbReference type="SAM" id="Phobius"/>
    </source>
</evidence>
<keyword evidence="4" id="KW-1133">Transmembrane helix</keyword>
<evidence type="ECO:0000256" key="3">
    <source>
        <dbReference type="ARBA" id="ARBA00022777"/>
    </source>
</evidence>
<name>A0A3S9A942_9BACL</name>
<keyword evidence="4" id="KW-0472">Membrane</keyword>
<keyword evidence="2" id="KW-0808">Transferase</keyword>
<feature type="domain" description="SpoOB alpha-helical" evidence="5">
    <location>
        <begin position="68"/>
        <end position="120"/>
    </location>
</feature>
<dbReference type="Pfam" id="PF14689">
    <property type="entry name" value="SPOB_a"/>
    <property type="match status" value="1"/>
</dbReference>
<dbReference type="KEGG" id="palb:EJC50_23285"/>
<gene>
    <name evidence="6" type="ORF">EJC50_23285</name>
</gene>
<dbReference type="OrthoDB" id="2375606at2"/>
<dbReference type="EMBL" id="CP034437">
    <property type="protein sequence ID" value="AZN42278.1"/>
    <property type="molecule type" value="Genomic_DNA"/>
</dbReference>
<keyword evidence="3 6" id="KW-0418">Kinase</keyword>
<dbReference type="SUPFAM" id="SSF55890">
    <property type="entry name" value="Sporulation response regulatory protein Spo0B"/>
    <property type="match status" value="1"/>
</dbReference>
<dbReference type="Gene3D" id="1.10.287.130">
    <property type="match status" value="1"/>
</dbReference>
<evidence type="ECO:0000256" key="2">
    <source>
        <dbReference type="ARBA" id="ARBA00022679"/>
    </source>
</evidence>
<dbReference type="Proteomes" id="UP000272528">
    <property type="component" value="Chromosome"/>
</dbReference>
<dbReference type="InterPro" id="IPR016120">
    <property type="entry name" value="Sig_transdc_His_kin_SpoOB"/>
</dbReference>
<evidence type="ECO:0000259" key="5">
    <source>
        <dbReference type="Pfam" id="PF14689"/>
    </source>
</evidence>
<keyword evidence="7" id="KW-1185">Reference proteome</keyword>
<protein>
    <submittedName>
        <fullName evidence="6">Histidine kinase</fullName>
    </submittedName>
</protein>
<keyword evidence="4" id="KW-0812">Transmembrane</keyword>
<feature type="transmembrane region" description="Helical" evidence="4">
    <location>
        <begin position="32"/>
        <end position="49"/>
    </location>
</feature>
<sequence>MNRIGLTKRLAAASSIVVPAAAVLIWPSQLWLLAVFVLWLTLASVYWIWTERKAYESRIERSTEAVQQTAIRTLNHHRHDWMNDLQVIYGYIRMNKTDRTVQYVEQIRDRMLTESKIAKLGVPSLVLFIQSFRTLTHSLIIDWDIDGELNMADLNVDGEACAKTIMEIINAYRFAVQPGMGDAARLDIHLSENERELHVTFSCEGQVGELDAWKLKCNEALEGSPLKVAEKELDSRYMRLQAQLGN</sequence>
<evidence type="ECO:0000313" key="7">
    <source>
        <dbReference type="Proteomes" id="UP000272528"/>
    </source>
</evidence>
<dbReference type="AlphaFoldDB" id="A0A3S9A942"/>
<dbReference type="RefSeq" id="WP_126017971.1">
    <property type="nucleotide sequence ID" value="NZ_CP034437.1"/>
</dbReference>